<dbReference type="AlphaFoldDB" id="D9PMC1"/>
<organism evidence="2">
    <name type="scientific">sediment metagenome</name>
    <dbReference type="NCBI Taxonomy" id="749907"/>
    <lineage>
        <taxon>unclassified sequences</taxon>
        <taxon>metagenomes</taxon>
        <taxon>ecological metagenomes</taxon>
    </lineage>
</organism>
<dbReference type="GO" id="GO:0005524">
    <property type="term" value="F:ATP binding"/>
    <property type="evidence" value="ECO:0007669"/>
    <property type="project" value="InterPro"/>
</dbReference>
<feature type="domain" description="Protein kinase" evidence="1">
    <location>
        <begin position="11"/>
        <end position="133"/>
    </location>
</feature>
<keyword evidence="2" id="KW-0418">Kinase</keyword>
<dbReference type="SUPFAM" id="SSF56112">
    <property type="entry name" value="Protein kinase-like (PK-like)"/>
    <property type="match status" value="1"/>
</dbReference>
<evidence type="ECO:0000259" key="1">
    <source>
        <dbReference type="PROSITE" id="PS50011"/>
    </source>
</evidence>
<gene>
    <name evidence="2" type="primary">PRKAA2</name>
    <name evidence="2" type="ORF">LDC_2699</name>
</gene>
<dbReference type="InterPro" id="IPR000719">
    <property type="entry name" value="Prot_kinase_dom"/>
</dbReference>
<dbReference type="Pfam" id="PF00069">
    <property type="entry name" value="Pkinase"/>
    <property type="match status" value="1"/>
</dbReference>
<comment type="caution">
    <text evidence="2">The sequence shown here is derived from an EMBL/GenBank/DDBJ whole genome shotgun (WGS) entry which is preliminary data.</text>
</comment>
<dbReference type="Gene3D" id="1.10.510.10">
    <property type="entry name" value="Transferase(Phosphotransferase) domain 1"/>
    <property type="match status" value="1"/>
</dbReference>
<sequence length="133" mass="15367">MGESLVLKNRYRILRQLAEDKLGIIYEGQLLPQGHKLAIREYNKQLCPPELIEQMQSAIYQLAALNHPHIVKILDSVFTENQRFFVISASPWEGSLADILVKIGKFTEKETIRLLNIIGKALEYAHQKKYFTE</sequence>
<dbReference type="GO" id="GO:0004674">
    <property type="term" value="F:protein serine/threonine kinase activity"/>
    <property type="evidence" value="ECO:0007669"/>
    <property type="project" value="UniProtKB-EC"/>
</dbReference>
<proteinExistence type="predicted"/>
<keyword evidence="2" id="KW-0808">Transferase</keyword>
<evidence type="ECO:0000313" key="2">
    <source>
        <dbReference type="EMBL" id="EFK95297.1"/>
    </source>
</evidence>
<reference evidence="2" key="2">
    <citation type="journal article" date="2011" name="Microb. Ecol.">
        <title>Taxonomic and Functional Metagenomic Profiling of the Microbial Community in the Anoxic Sediment of a Sub-saline Shallow Lake (Laguna de Carrizo, Central Spain).</title>
        <authorList>
            <person name="Ferrer M."/>
            <person name="Guazzaroni M.E."/>
            <person name="Richter M."/>
            <person name="Garcia-Salamanca A."/>
            <person name="Yarza P."/>
            <person name="Suarez-Suarez A."/>
            <person name="Solano J."/>
            <person name="Alcaide M."/>
            <person name="van Dillewijn P."/>
            <person name="Molina-Henares M.A."/>
            <person name="Lopez-Cortes N."/>
            <person name="Al-Ramahi Y."/>
            <person name="Guerrero C."/>
            <person name="Acosta A."/>
            <person name="de Eugenio L.I."/>
            <person name="Martinez V."/>
            <person name="Marques S."/>
            <person name="Rojo F."/>
            <person name="Santero E."/>
            <person name="Genilloud O."/>
            <person name="Perez-Perez J."/>
            <person name="Rossello-Mora R."/>
            <person name="Ramos J.L."/>
        </authorList>
    </citation>
    <scope>NUCLEOTIDE SEQUENCE</scope>
</reference>
<reference evidence="2" key="1">
    <citation type="submission" date="2010-07" db="EMBL/GenBank/DDBJ databases">
        <authorList>
            <consortium name="CONSOLIDER consortium CSD2007-00005"/>
            <person name="Guazzaroni M.-E."/>
            <person name="Richter M."/>
            <person name="Garcia-Salamanca A."/>
            <person name="Yarza P."/>
            <person name="Ferrer M."/>
        </authorList>
    </citation>
    <scope>NUCLEOTIDE SEQUENCE</scope>
</reference>
<dbReference type="EC" id="2.7.11.1" evidence="2"/>
<accession>D9PMC1</accession>
<dbReference type="InterPro" id="IPR011009">
    <property type="entry name" value="Kinase-like_dom_sf"/>
</dbReference>
<name>D9PMC1_9ZZZZ</name>
<dbReference type="EMBL" id="ADZX01000814">
    <property type="protein sequence ID" value="EFK95297.1"/>
    <property type="molecule type" value="Genomic_DNA"/>
</dbReference>
<protein>
    <submittedName>
        <fullName evidence="2">5'-AMP-activated protein kinase catalytic subunit alpha-2</fullName>
        <ecNumber evidence="2">2.7.11.1</ecNumber>
    </submittedName>
</protein>
<dbReference type="PROSITE" id="PS50011">
    <property type="entry name" value="PROTEIN_KINASE_DOM"/>
    <property type="match status" value="1"/>
</dbReference>